<keyword evidence="7" id="KW-1185">Reference proteome</keyword>
<dbReference type="CDD" id="cd08432">
    <property type="entry name" value="PBP2_GcdR_TrpI_HvrB_AmpR_like"/>
    <property type="match status" value="1"/>
</dbReference>
<sequence length="292" mass="31843">MTHLPPLNWLRAFEAAGRRLTFRAAADELGVTQSAVAQQVRQLETHLELPLFERLPQGLAFTSSGRGYHVAVAAAFENLRTATDNLKPEPGRVLISVTPTFAAKWLIPNLPDFAKEHPDVDLRILATEKISSFHGDNIDLAIRQGKPPFGAAIDARCLFRQEIIAVAAPTLIAGQSLPLPAKAVSELPKLHDAHDLWPEFLRVLDVRDQGGHGVRLNQTALAVDAALAGQGVALVSRFMVTRDLAAGHLVQVTPESISGKQDFYLLAERKPRADKAIAGVINWFVSQAKLME</sequence>
<dbReference type="SUPFAM" id="SSF46785">
    <property type="entry name" value="Winged helix' DNA-binding domain"/>
    <property type="match status" value="1"/>
</dbReference>
<dbReference type="EMBL" id="SULI01000004">
    <property type="protein sequence ID" value="TKZ21465.1"/>
    <property type="molecule type" value="Genomic_DNA"/>
</dbReference>
<keyword evidence="4" id="KW-0804">Transcription</keyword>
<name>A0A4U7N6F3_9RHOB</name>
<comment type="similarity">
    <text evidence="1">Belongs to the LysR transcriptional regulatory family.</text>
</comment>
<accession>A0A4U7N6F3</accession>
<reference evidence="6 7" key="1">
    <citation type="submission" date="2019-04" db="EMBL/GenBank/DDBJ databases">
        <title>Genome sequence of Pelagicola litoralis CL-ES2.</title>
        <authorList>
            <person name="Cao J."/>
        </authorList>
    </citation>
    <scope>NUCLEOTIDE SEQUENCE [LARGE SCALE GENOMIC DNA]</scope>
    <source>
        <strain evidence="6 7">CL-ES2</strain>
    </source>
</reference>
<dbReference type="PANTHER" id="PTHR30537:SF26">
    <property type="entry name" value="GLYCINE CLEAVAGE SYSTEM TRANSCRIPTIONAL ACTIVATOR"/>
    <property type="match status" value="1"/>
</dbReference>
<evidence type="ECO:0000313" key="6">
    <source>
        <dbReference type="EMBL" id="TKZ21465.1"/>
    </source>
</evidence>
<organism evidence="6 7">
    <name type="scientific">Shimia litoralis</name>
    <dbReference type="NCBI Taxonomy" id="420403"/>
    <lineage>
        <taxon>Bacteria</taxon>
        <taxon>Pseudomonadati</taxon>
        <taxon>Pseudomonadota</taxon>
        <taxon>Alphaproteobacteria</taxon>
        <taxon>Rhodobacterales</taxon>
        <taxon>Roseobacteraceae</taxon>
    </lineage>
</organism>
<dbReference type="PROSITE" id="PS50931">
    <property type="entry name" value="HTH_LYSR"/>
    <property type="match status" value="1"/>
</dbReference>
<dbReference type="Gene3D" id="1.10.10.10">
    <property type="entry name" value="Winged helix-like DNA-binding domain superfamily/Winged helix DNA-binding domain"/>
    <property type="match status" value="1"/>
</dbReference>
<comment type="caution">
    <text evidence="6">The sequence shown here is derived from an EMBL/GenBank/DDBJ whole genome shotgun (WGS) entry which is preliminary data.</text>
</comment>
<feature type="domain" description="HTH lysR-type" evidence="5">
    <location>
        <begin position="5"/>
        <end position="62"/>
    </location>
</feature>
<evidence type="ECO:0000256" key="2">
    <source>
        <dbReference type="ARBA" id="ARBA00023015"/>
    </source>
</evidence>
<dbReference type="GO" id="GO:0006351">
    <property type="term" value="P:DNA-templated transcription"/>
    <property type="evidence" value="ECO:0007669"/>
    <property type="project" value="TreeGrafter"/>
</dbReference>
<dbReference type="Proteomes" id="UP000306575">
    <property type="component" value="Unassembled WGS sequence"/>
</dbReference>
<evidence type="ECO:0000313" key="7">
    <source>
        <dbReference type="Proteomes" id="UP000306575"/>
    </source>
</evidence>
<evidence type="ECO:0000256" key="1">
    <source>
        <dbReference type="ARBA" id="ARBA00009437"/>
    </source>
</evidence>
<dbReference type="InterPro" id="IPR036390">
    <property type="entry name" value="WH_DNA-bd_sf"/>
</dbReference>
<evidence type="ECO:0000256" key="3">
    <source>
        <dbReference type="ARBA" id="ARBA00023125"/>
    </source>
</evidence>
<keyword evidence="2" id="KW-0805">Transcription regulation</keyword>
<keyword evidence="3" id="KW-0238">DNA-binding</keyword>
<protein>
    <submittedName>
        <fullName evidence="6">LysR family transcriptional regulator</fullName>
    </submittedName>
</protein>
<dbReference type="InterPro" id="IPR005119">
    <property type="entry name" value="LysR_subst-bd"/>
</dbReference>
<dbReference type="Pfam" id="PF03466">
    <property type="entry name" value="LysR_substrate"/>
    <property type="match status" value="1"/>
</dbReference>
<evidence type="ECO:0000256" key="4">
    <source>
        <dbReference type="ARBA" id="ARBA00023163"/>
    </source>
</evidence>
<dbReference type="Gene3D" id="3.40.190.10">
    <property type="entry name" value="Periplasmic binding protein-like II"/>
    <property type="match status" value="2"/>
</dbReference>
<gene>
    <name evidence="6" type="ORF">FAP39_04970</name>
</gene>
<evidence type="ECO:0000259" key="5">
    <source>
        <dbReference type="PROSITE" id="PS50931"/>
    </source>
</evidence>
<dbReference type="PANTHER" id="PTHR30537">
    <property type="entry name" value="HTH-TYPE TRANSCRIPTIONAL REGULATOR"/>
    <property type="match status" value="1"/>
</dbReference>
<dbReference type="SUPFAM" id="SSF53850">
    <property type="entry name" value="Periplasmic binding protein-like II"/>
    <property type="match status" value="1"/>
</dbReference>
<dbReference type="Pfam" id="PF00126">
    <property type="entry name" value="HTH_1"/>
    <property type="match status" value="1"/>
</dbReference>
<dbReference type="OrthoDB" id="7328368at2"/>
<dbReference type="InterPro" id="IPR058163">
    <property type="entry name" value="LysR-type_TF_proteobact-type"/>
</dbReference>
<dbReference type="RefSeq" id="WP_138015293.1">
    <property type="nucleotide sequence ID" value="NZ_SULI01000004.1"/>
</dbReference>
<dbReference type="PRINTS" id="PR00039">
    <property type="entry name" value="HTHLYSR"/>
</dbReference>
<dbReference type="AlphaFoldDB" id="A0A4U7N6F3"/>
<dbReference type="InterPro" id="IPR036388">
    <property type="entry name" value="WH-like_DNA-bd_sf"/>
</dbReference>
<dbReference type="GO" id="GO:0043565">
    <property type="term" value="F:sequence-specific DNA binding"/>
    <property type="evidence" value="ECO:0007669"/>
    <property type="project" value="TreeGrafter"/>
</dbReference>
<dbReference type="InterPro" id="IPR000847">
    <property type="entry name" value="LysR_HTH_N"/>
</dbReference>
<dbReference type="GO" id="GO:0003700">
    <property type="term" value="F:DNA-binding transcription factor activity"/>
    <property type="evidence" value="ECO:0007669"/>
    <property type="project" value="InterPro"/>
</dbReference>
<proteinExistence type="inferred from homology"/>